<evidence type="ECO:0000313" key="10">
    <source>
        <dbReference type="Proteomes" id="UP001157160"/>
    </source>
</evidence>
<dbReference type="Gene3D" id="3.40.50.620">
    <property type="entry name" value="HUPs"/>
    <property type="match status" value="1"/>
</dbReference>
<keyword evidence="10" id="KW-1185">Reference proteome</keyword>
<keyword evidence="4 8" id="KW-0566">Pantothenate biosynthesis</keyword>
<evidence type="ECO:0000256" key="4">
    <source>
        <dbReference type="ARBA" id="ARBA00022655"/>
    </source>
</evidence>
<keyword evidence="6 8" id="KW-0067">ATP-binding</keyword>
<organism evidence="9 10">
    <name type="scientific">Arenivirga flava</name>
    <dbReference type="NCBI Taxonomy" id="1930060"/>
    <lineage>
        <taxon>Bacteria</taxon>
        <taxon>Bacillati</taxon>
        <taxon>Actinomycetota</taxon>
        <taxon>Actinomycetes</taxon>
        <taxon>Micrococcales</taxon>
        <taxon>Microbacteriaceae</taxon>
        <taxon>Arenivirga</taxon>
    </lineage>
</organism>
<sequence length="288" mass="30156">MTVLIDSIAGLREQLAQAAAEAAMNGDAGTIALVPTMGALHAGHVALVERAQELADIVVVSLFVNPLQFGRGEDLDRYPRTLDDDLRVLRDAGVPFLFAPSAAGMYPRGGSETSVTASGVAGTLEGASRPGHFDGVLTVVAKLLNIVQPDTVLFGQKDAQQAFLVGRMIENLDLPVRQEIVETVRDRDGLALSSRNRFLGAEERQAALAIPAMLAAAETSAGEGVAAVRAAAEAVAAGEPLLELDYFTVVDPDTFAPVAEDHAGEAQVLIAARVGTTRLIDNGRLRIG</sequence>
<feature type="binding site" evidence="8">
    <location>
        <begin position="37"/>
        <end position="44"/>
    </location>
    <ligand>
        <name>ATP</name>
        <dbReference type="ChEBI" id="CHEBI:30616"/>
    </ligand>
</feature>
<dbReference type="GO" id="GO:0005524">
    <property type="term" value="F:ATP binding"/>
    <property type="evidence" value="ECO:0007669"/>
    <property type="project" value="UniProtKB-KW"/>
</dbReference>
<dbReference type="PANTHER" id="PTHR21299:SF1">
    <property type="entry name" value="PANTOATE--BETA-ALANINE LIGASE"/>
    <property type="match status" value="1"/>
</dbReference>
<name>A0AA37ULD9_9MICO</name>
<dbReference type="HAMAP" id="MF_00158">
    <property type="entry name" value="PanC"/>
    <property type="match status" value="1"/>
</dbReference>
<comment type="subcellular location">
    <subcellularLocation>
        <location evidence="8">Cytoplasm</location>
    </subcellularLocation>
</comment>
<comment type="catalytic activity">
    <reaction evidence="7 8">
        <text>(R)-pantoate + beta-alanine + ATP = (R)-pantothenate + AMP + diphosphate + H(+)</text>
        <dbReference type="Rhea" id="RHEA:10912"/>
        <dbReference type="ChEBI" id="CHEBI:15378"/>
        <dbReference type="ChEBI" id="CHEBI:15980"/>
        <dbReference type="ChEBI" id="CHEBI:29032"/>
        <dbReference type="ChEBI" id="CHEBI:30616"/>
        <dbReference type="ChEBI" id="CHEBI:33019"/>
        <dbReference type="ChEBI" id="CHEBI:57966"/>
        <dbReference type="ChEBI" id="CHEBI:456215"/>
        <dbReference type="EC" id="6.3.2.1"/>
    </reaction>
</comment>
<dbReference type="InterPro" id="IPR004821">
    <property type="entry name" value="Cyt_trans-like"/>
</dbReference>
<dbReference type="SUPFAM" id="SSF52374">
    <property type="entry name" value="Nucleotidylyl transferase"/>
    <property type="match status" value="1"/>
</dbReference>
<feature type="binding site" evidence="8">
    <location>
        <begin position="155"/>
        <end position="158"/>
    </location>
    <ligand>
        <name>ATP</name>
        <dbReference type="ChEBI" id="CHEBI:30616"/>
    </ligand>
</feature>
<feature type="binding site" evidence="8">
    <location>
        <position position="184"/>
    </location>
    <ligand>
        <name>ATP</name>
        <dbReference type="ChEBI" id="CHEBI:30616"/>
    </ligand>
</feature>
<evidence type="ECO:0000313" key="9">
    <source>
        <dbReference type="EMBL" id="GMA28632.1"/>
    </source>
</evidence>
<dbReference type="EC" id="6.3.2.1" evidence="8"/>
<evidence type="ECO:0000256" key="3">
    <source>
        <dbReference type="ARBA" id="ARBA00022598"/>
    </source>
</evidence>
<feature type="binding site" evidence="8">
    <location>
        <begin position="192"/>
        <end position="195"/>
    </location>
    <ligand>
        <name>ATP</name>
        <dbReference type="ChEBI" id="CHEBI:30616"/>
    </ligand>
</feature>
<reference evidence="9 10" key="1">
    <citation type="journal article" date="2014" name="Int. J. Syst. Evol. Microbiol.">
        <title>Complete genome sequence of Corynebacterium casei LMG S-19264T (=DSM 44701T), isolated from a smear-ripened cheese.</title>
        <authorList>
            <consortium name="US DOE Joint Genome Institute (JGI-PGF)"/>
            <person name="Walter F."/>
            <person name="Albersmeier A."/>
            <person name="Kalinowski J."/>
            <person name="Ruckert C."/>
        </authorList>
    </citation>
    <scope>NUCLEOTIDE SEQUENCE [LARGE SCALE GENOMIC DNA]</scope>
    <source>
        <strain evidence="9 10">NBRC 112289</strain>
    </source>
</reference>
<dbReference type="Proteomes" id="UP001157160">
    <property type="component" value="Unassembled WGS sequence"/>
</dbReference>
<comment type="pathway">
    <text evidence="1 8">Cofactor biosynthesis; (R)-pantothenate biosynthesis; (R)-pantothenate from (R)-pantoate and beta-alanine: step 1/1.</text>
</comment>
<keyword evidence="3 8" id="KW-0436">Ligase</keyword>
<dbReference type="InterPro" id="IPR014729">
    <property type="entry name" value="Rossmann-like_a/b/a_fold"/>
</dbReference>
<feature type="active site" description="Proton donor" evidence="8">
    <location>
        <position position="44"/>
    </location>
</feature>
<dbReference type="GO" id="GO:0004592">
    <property type="term" value="F:pantoate-beta-alanine ligase activity"/>
    <property type="evidence" value="ECO:0007669"/>
    <property type="project" value="UniProtKB-UniRule"/>
</dbReference>
<comment type="miscellaneous">
    <text evidence="8">The reaction proceeds by a bi uni uni bi ping pong mechanism.</text>
</comment>
<evidence type="ECO:0000256" key="1">
    <source>
        <dbReference type="ARBA" id="ARBA00004990"/>
    </source>
</evidence>
<comment type="function">
    <text evidence="8">Catalyzes the condensation of pantoate with beta-alanine in an ATP-dependent reaction via a pantoyl-adenylate intermediate.</text>
</comment>
<dbReference type="Gene3D" id="3.30.1300.10">
    <property type="entry name" value="Pantoate-beta-alanine ligase, C-terminal domain"/>
    <property type="match status" value="1"/>
</dbReference>
<evidence type="ECO:0000256" key="8">
    <source>
        <dbReference type="HAMAP-Rule" id="MF_00158"/>
    </source>
</evidence>
<keyword evidence="5 8" id="KW-0547">Nucleotide-binding</keyword>
<dbReference type="Pfam" id="PF02569">
    <property type="entry name" value="Pantoate_ligase"/>
    <property type="match status" value="1"/>
</dbReference>
<comment type="subunit">
    <text evidence="8">Homodimer.</text>
</comment>
<keyword evidence="8" id="KW-0963">Cytoplasm</keyword>
<dbReference type="AlphaFoldDB" id="A0AA37ULD9"/>
<protein>
    <recommendedName>
        <fullName evidence="8">Pantothenate synthetase</fullName>
        <shortName evidence="8">PS</shortName>
        <ecNumber evidence="8">6.3.2.1</ecNumber>
    </recommendedName>
    <alternativeName>
        <fullName evidence="8">Pantoate--beta-alanine ligase</fullName>
    </alternativeName>
    <alternativeName>
        <fullName evidence="8">Pantoate-activating enzyme</fullName>
    </alternativeName>
</protein>
<evidence type="ECO:0000256" key="2">
    <source>
        <dbReference type="ARBA" id="ARBA00009256"/>
    </source>
</evidence>
<proteinExistence type="inferred from homology"/>
<dbReference type="NCBIfam" id="TIGR00018">
    <property type="entry name" value="panC"/>
    <property type="match status" value="1"/>
</dbReference>
<dbReference type="PANTHER" id="PTHR21299">
    <property type="entry name" value="CYTIDYLATE KINASE/PANTOATE-BETA-ALANINE LIGASE"/>
    <property type="match status" value="1"/>
</dbReference>
<dbReference type="CDD" id="cd00560">
    <property type="entry name" value="PanC"/>
    <property type="match status" value="1"/>
</dbReference>
<feature type="binding site" evidence="8">
    <location>
        <position position="68"/>
    </location>
    <ligand>
        <name>(R)-pantoate</name>
        <dbReference type="ChEBI" id="CHEBI:15980"/>
    </ligand>
</feature>
<feature type="binding site" evidence="8">
    <location>
        <position position="161"/>
    </location>
    <ligand>
        <name>(R)-pantoate</name>
        <dbReference type="ChEBI" id="CHEBI:15980"/>
    </ligand>
</feature>
<feature type="binding site" evidence="8">
    <location>
        <position position="68"/>
    </location>
    <ligand>
        <name>beta-alanine</name>
        <dbReference type="ChEBI" id="CHEBI:57966"/>
    </ligand>
</feature>
<evidence type="ECO:0000256" key="6">
    <source>
        <dbReference type="ARBA" id="ARBA00022840"/>
    </source>
</evidence>
<evidence type="ECO:0000256" key="7">
    <source>
        <dbReference type="ARBA" id="ARBA00048258"/>
    </source>
</evidence>
<accession>A0AA37ULD9</accession>
<evidence type="ECO:0000256" key="5">
    <source>
        <dbReference type="ARBA" id="ARBA00022741"/>
    </source>
</evidence>
<gene>
    <name evidence="8 9" type="primary">panC</name>
    <name evidence="9" type="ORF">GCM10025874_18850</name>
</gene>
<dbReference type="GO" id="GO:0015940">
    <property type="term" value="P:pantothenate biosynthetic process"/>
    <property type="evidence" value="ECO:0007669"/>
    <property type="project" value="UniProtKB-UniRule"/>
</dbReference>
<dbReference type="GO" id="GO:0005829">
    <property type="term" value="C:cytosol"/>
    <property type="evidence" value="ECO:0007669"/>
    <property type="project" value="TreeGrafter"/>
</dbReference>
<dbReference type="InterPro" id="IPR042176">
    <property type="entry name" value="Pantoate_ligase_C"/>
</dbReference>
<comment type="caution">
    <text evidence="9">The sequence shown here is derived from an EMBL/GenBank/DDBJ whole genome shotgun (WGS) entry which is preliminary data.</text>
</comment>
<dbReference type="RefSeq" id="WP_284231956.1">
    <property type="nucleotide sequence ID" value="NZ_BSUL01000001.1"/>
</dbReference>
<dbReference type="NCBIfam" id="TIGR00125">
    <property type="entry name" value="cyt_tran_rel"/>
    <property type="match status" value="1"/>
</dbReference>
<dbReference type="EMBL" id="BSUL01000001">
    <property type="protein sequence ID" value="GMA28632.1"/>
    <property type="molecule type" value="Genomic_DNA"/>
</dbReference>
<comment type="similarity">
    <text evidence="2 8">Belongs to the pantothenate synthetase family.</text>
</comment>
<dbReference type="InterPro" id="IPR003721">
    <property type="entry name" value="Pantoate_ligase"/>
</dbReference>